<keyword evidence="4" id="KW-0786">Thiamine pyrophosphate</keyword>
<evidence type="ECO:0000256" key="4">
    <source>
        <dbReference type="ARBA" id="ARBA00023052"/>
    </source>
</evidence>
<dbReference type="RefSeq" id="WP_048113997.1">
    <property type="nucleotide sequence ID" value="NZ_CP010070.1"/>
</dbReference>
<dbReference type="PANTHER" id="PTHR43825:SF1">
    <property type="entry name" value="TRANSKETOLASE-LIKE PYRIMIDINE-BINDING DOMAIN-CONTAINING PROTEIN"/>
    <property type="match status" value="1"/>
</dbReference>
<dbReference type="SMART" id="SM00861">
    <property type="entry name" value="Transket_pyr"/>
    <property type="match status" value="1"/>
</dbReference>
<evidence type="ECO:0000256" key="2">
    <source>
        <dbReference type="ARBA" id="ARBA00007131"/>
    </source>
</evidence>
<keyword evidence="7" id="KW-1185">Reference proteome</keyword>
<dbReference type="SUPFAM" id="SSF52518">
    <property type="entry name" value="Thiamin diphosphate-binding fold (THDP-binding)"/>
    <property type="match status" value="1"/>
</dbReference>
<reference evidence="6 7" key="1">
    <citation type="journal article" date="2014" name="Appl. Environ. Microbiol.">
        <title>Comparative Genome Analysis of 'Candidatus Methanoplasma termitum' Indicates a New Mode of Energy Metabolism in the Seventh Order of Methanogens.</title>
        <authorList>
            <person name="Lang K."/>
            <person name="Schuldes J."/>
            <person name="Klingl A."/>
            <person name="Poehlein A."/>
            <person name="Daniel R."/>
            <person name="Brune A."/>
        </authorList>
    </citation>
    <scope>NUCLEOTIDE SEQUENCE [LARGE SCALE GENOMIC DNA]</scope>
    <source>
        <strain evidence="7">Mpt1</strain>
    </source>
</reference>
<dbReference type="EMBL" id="CP010070">
    <property type="protein sequence ID" value="AIZ57143.1"/>
    <property type="molecule type" value="Genomic_DNA"/>
</dbReference>
<keyword evidence="3 6" id="KW-0808">Transferase</keyword>
<dbReference type="InterPro" id="IPR029061">
    <property type="entry name" value="THDP-binding"/>
</dbReference>
<dbReference type="Proteomes" id="UP000030787">
    <property type="component" value="Chromosome"/>
</dbReference>
<dbReference type="GO" id="GO:0006082">
    <property type="term" value="P:organic acid metabolic process"/>
    <property type="evidence" value="ECO:0007669"/>
    <property type="project" value="UniProtKB-ARBA"/>
</dbReference>
<comment type="cofactor">
    <cofactor evidence="1">
        <name>thiamine diphosphate</name>
        <dbReference type="ChEBI" id="CHEBI:58937"/>
    </cofactor>
</comment>
<dbReference type="EC" id="2.2.1.1" evidence="6"/>
<name>A0A0A7LDV1_9ARCH</name>
<dbReference type="InterPro" id="IPR009014">
    <property type="entry name" value="Transketo_C/PFOR_II"/>
</dbReference>
<evidence type="ECO:0000313" key="6">
    <source>
        <dbReference type="EMBL" id="AIZ57143.1"/>
    </source>
</evidence>
<dbReference type="AlphaFoldDB" id="A0A0A7LDV1"/>
<dbReference type="KEGG" id="mear:Mpt1_c12810"/>
<evidence type="ECO:0000256" key="3">
    <source>
        <dbReference type="ARBA" id="ARBA00022679"/>
    </source>
</evidence>
<protein>
    <submittedName>
        <fullName evidence="6">Transketolase subunit B</fullName>
        <ecNumber evidence="6">2.2.1.1</ecNumber>
    </submittedName>
</protein>
<dbReference type="PANTHER" id="PTHR43825">
    <property type="entry name" value="PYRUVATE DEHYDROGENASE E1 COMPONENT"/>
    <property type="match status" value="1"/>
</dbReference>
<proteinExistence type="inferred from homology"/>
<dbReference type="GeneID" id="24818942"/>
<dbReference type="OrthoDB" id="6779at2157"/>
<feature type="domain" description="Transketolase-like pyrimidine-binding" evidence="5">
    <location>
        <begin position="6"/>
        <end position="171"/>
    </location>
</feature>
<dbReference type="FunFam" id="3.40.50.970:FF:000129">
    <property type="entry name" value="Transketolase"/>
    <property type="match status" value="1"/>
</dbReference>
<evidence type="ECO:0000313" key="7">
    <source>
        <dbReference type="Proteomes" id="UP000030787"/>
    </source>
</evidence>
<dbReference type="Pfam" id="PF02779">
    <property type="entry name" value="Transket_pyr"/>
    <property type="match status" value="1"/>
</dbReference>
<dbReference type="GO" id="GO:0044272">
    <property type="term" value="P:sulfur compound biosynthetic process"/>
    <property type="evidence" value="ECO:0007669"/>
    <property type="project" value="UniProtKB-ARBA"/>
</dbReference>
<dbReference type="STRING" id="1577791.Mpt1_c12810"/>
<dbReference type="InterPro" id="IPR020826">
    <property type="entry name" value="Transketolase_BS"/>
</dbReference>
<gene>
    <name evidence="6" type="ORF">Mpt1_c12810</name>
</gene>
<dbReference type="InterPro" id="IPR005475">
    <property type="entry name" value="Transketolase-like_Pyr-bd"/>
</dbReference>
<dbReference type="GO" id="GO:0004802">
    <property type="term" value="F:transketolase activity"/>
    <property type="evidence" value="ECO:0007669"/>
    <property type="project" value="UniProtKB-EC"/>
</dbReference>
<dbReference type="InterPro" id="IPR033248">
    <property type="entry name" value="Transketolase_C"/>
</dbReference>
<dbReference type="Gene3D" id="3.40.50.970">
    <property type="match status" value="1"/>
</dbReference>
<comment type="similarity">
    <text evidence="2">Belongs to the transketolase family.</text>
</comment>
<dbReference type="CDD" id="cd07033">
    <property type="entry name" value="TPP_PYR_DXS_TK_like"/>
    <property type="match status" value="1"/>
</dbReference>
<dbReference type="Pfam" id="PF02780">
    <property type="entry name" value="Transketolase_C"/>
    <property type="match status" value="1"/>
</dbReference>
<accession>A0A0A7LDV1</accession>
<dbReference type="Gene3D" id="3.40.50.920">
    <property type="match status" value="1"/>
</dbReference>
<dbReference type="InterPro" id="IPR051157">
    <property type="entry name" value="PDH/Transketolase"/>
</dbReference>
<dbReference type="PROSITE" id="PS00802">
    <property type="entry name" value="TRANSKETOLASE_2"/>
    <property type="match status" value="1"/>
</dbReference>
<organism evidence="6 7">
    <name type="scientific">Candidatus Methanoplasma termitum</name>
    <dbReference type="NCBI Taxonomy" id="1577791"/>
    <lineage>
        <taxon>Archaea</taxon>
        <taxon>Methanobacteriati</taxon>
        <taxon>Thermoplasmatota</taxon>
        <taxon>Thermoplasmata</taxon>
        <taxon>Methanomassiliicoccales</taxon>
        <taxon>Methanomassiliicoccaceae</taxon>
        <taxon>Candidatus Methanoplasma</taxon>
    </lineage>
</organism>
<evidence type="ECO:0000259" key="5">
    <source>
        <dbReference type="SMART" id="SM00861"/>
    </source>
</evidence>
<evidence type="ECO:0000256" key="1">
    <source>
        <dbReference type="ARBA" id="ARBA00001964"/>
    </source>
</evidence>
<sequence length="318" mass="33820">MTGKKLAQRNYYGKALADLAAKDQNVVVLDADLADSTKTSEFKKVAPERFIEMGIAEQNMIGVASGLAASGKTVFASTFAVFASGRCWEQIRLAVAYPKLNVKIVATHCGISVGEDGASHQALEDIAIMRALPNMTVISPADAYETYAATMAIAEFEGPVYMRMGRAEFPTITEEGAEFKIGKASVLREGSDVTLIGTGQMVALCMEASDILKGEFIDAEVINMSTIKPLDKDTLAASLRKTGCAITAEEHSVMGGMGSAVAEFLSKEMPVPFEMVGTKDTFGESGAAEQLLIKYGLTSKDIADAAKRSLGKKMELIG</sequence>
<dbReference type="HOGENOM" id="CLU_009227_1_1_2"/>
<dbReference type="SUPFAM" id="SSF52922">
    <property type="entry name" value="TK C-terminal domain-like"/>
    <property type="match status" value="1"/>
</dbReference>